<dbReference type="OrthoDB" id="7745627at2"/>
<evidence type="ECO:0000256" key="1">
    <source>
        <dbReference type="SAM" id="SignalP"/>
    </source>
</evidence>
<evidence type="ECO:0008006" key="4">
    <source>
        <dbReference type="Google" id="ProtNLM"/>
    </source>
</evidence>
<evidence type="ECO:0000313" key="3">
    <source>
        <dbReference type="Proteomes" id="UP000428330"/>
    </source>
</evidence>
<keyword evidence="1" id="KW-0732">Signal</keyword>
<feature type="signal peptide" evidence="1">
    <location>
        <begin position="1"/>
        <end position="25"/>
    </location>
</feature>
<dbReference type="KEGG" id="rom:EI983_15835"/>
<sequence length="121" mass="12748">MKHPRIFHSLFCLALVLVLSLRVVAAPFIMASPAPGIMAICAGGEIIYISMEDGQPVDDDSGFDAEPCPFFGIMSMLADVHPPDPAPVSLSVLEARPLAGHNLPSGVIPSAYRSRAPPALV</sequence>
<organism evidence="2 3">
    <name type="scientific">Roseovarius faecimaris</name>
    <dbReference type="NCBI Taxonomy" id="2494550"/>
    <lineage>
        <taxon>Bacteria</taxon>
        <taxon>Pseudomonadati</taxon>
        <taxon>Pseudomonadota</taxon>
        <taxon>Alphaproteobacteria</taxon>
        <taxon>Rhodobacterales</taxon>
        <taxon>Roseobacteraceae</taxon>
        <taxon>Roseovarius</taxon>
    </lineage>
</organism>
<protein>
    <recommendedName>
        <fullName evidence="4">DUF2946 domain-containing protein</fullName>
    </recommendedName>
</protein>
<reference evidence="3" key="1">
    <citation type="submission" date="2018-12" db="EMBL/GenBank/DDBJ databases">
        <title>Complete genome sequence of Roseovarius sp. MME-070.</title>
        <authorList>
            <person name="Nam Y.-D."/>
            <person name="Kang J."/>
            <person name="Chung W.-H."/>
            <person name="Park Y.S."/>
        </authorList>
    </citation>
    <scope>NUCLEOTIDE SEQUENCE [LARGE SCALE GENOMIC DNA]</scope>
    <source>
        <strain evidence="3">MME-070</strain>
    </source>
</reference>
<dbReference type="Proteomes" id="UP000428330">
    <property type="component" value="Chromosome"/>
</dbReference>
<gene>
    <name evidence="2" type="ORF">EI983_15835</name>
</gene>
<dbReference type="EMBL" id="CP034348">
    <property type="protein sequence ID" value="QGX99656.1"/>
    <property type="molecule type" value="Genomic_DNA"/>
</dbReference>
<dbReference type="RefSeq" id="WP_157708337.1">
    <property type="nucleotide sequence ID" value="NZ_CP034348.1"/>
</dbReference>
<proteinExistence type="predicted"/>
<keyword evidence="3" id="KW-1185">Reference proteome</keyword>
<name>A0A6I6IW67_9RHOB</name>
<feature type="chain" id="PRO_5026272595" description="DUF2946 domain-containing protein" evidence="1">
    <location>
        <begin position="26"/>
        <end position="121"/>
    </location>
</feature>
<accession>A0A6I6IW67</accession>
<evidence type="ECO:0000313" key="2">
    <source>
        <dbReference type="EMBL" id="QGX99656.1"/>
    </source>
</evidence>
<dbReference type="AlphaFoldDB" id="A0A6I6IW67"/>